<dbReference type="PANTHER" id="PTHR30015:SF7">
    <property type="entry name" value="TYPE IV METHYL-DIRECTED RESTRICTION ENZYME ECOKMRR"/>
    <property type="match status" value="1"/>
</dbReference>
<sequence length="912" mass="103054">MDLLNGASVKVRTEIAVDEKTSTTEQGRLLEDLGREVLETQNHSVIQEIRLTGAEVDLLATHKNTGEKVFVECKAYRDKTISAEVLAKLLGNVDIQDVQAGWLMTTSELGKDAKGIIEKRQSRPPEERRRLQVYTSEQMAQLLIQSGRCVDPRAINLPQEYRYSEEVTLLISNVGRFWAIPIVHASAGIPQKVAYFHAEDGALVTDGKVLDSLAKVNSTFESLEVIRELTSKRLSKLVSSVDVIKDEFDNIVPVPMAVDWSDYRPARPVDFVGREMAQNDAMNFFDSVRRGTASSRLIAIKSPSGWGKSSFLNKLRERCRDKNKGSRFYLYPVDCRTAVSGRYAELALKKCFDSAIEDGFFEFDEPVTFGSSSGVFSEASIRRALEVLKSEQKIIILFFDQFEEVTTKVELEDLFGSVQSLSYAVDALAENVVLGFSWKTDGTVPQDHPAYHTWHNLADRRYEIELSPFSAAEVTNALNKFSKQLKNPINAQLKRMLSDHCQGYPWLLKKLCIHVFQVLVKGNAAQSDILNKALNVEELFKKDLSGLNANEHACLRRIALESPAEFFQIENTFDGDTVKRLIDKRLIIRNATKLILYWDIFRDYVLTERVPFIPIRYIPRTHVSSYKQALQALLEKRRITQSTLERRLKIGAGTADNVARDLVMIGNAERLRKEGKIELLQDGEAAVCGAIHRFLLNHEVLRRLVVVHGPGFKVSESQIAEIMKDVFLGSDFAEKTWLTYTKLFVRWLEAFKLISTSVDNVEHTPDIPIPKRLAEVVSQPRRSRSRIFIGEAPPQRVLDFISRLQKGETPSATDRNSLYVLRALNLIPAANVLSFIENPPRHGVEKWLASKVAVQPTITAVWRALDERPETSPVHLGEFVAVLRGSKLSDASKLRYGTSLQVWLRWAQQILG</sequence>
<dbReference type="SUPFAM" id="SSF52980">
    <property type="entry name" value="Restriction endonuclease-like"/>
    <property type="match status" value="1"/>
</dbReference>
<dbReference type="GO" id="GO:0009307">
    <property type="term" value="P:DNA restriction-modification system"/>
    <property type="evidence" value="ECO:0007669"/>
    <property type="project" value="InterPro"/>
</dbReference>
<dbReference type="InterPro" id="IPR007560">
    <property type="entry name" value="Restrct_endonuc_IV_Mrr"/>
</dbReference>
<organism evidence="2 3">
    <name type="scientific">Burkholderia contaminans</name>
    <dbReference type="NCBI Taxonomy" id="488447"/>
    <lineage>
        <taxon>Bacteria</taxon>
        <taxon>Pseudomonadati</taxon>
        <taxon>Pseudomonadota</taxon>
        <taxon>Betaproteobacteria</taxon>
        <taxon>Burkholderiales</taxon>
        <taxon>Burkholderiaceae</taxon>
        <taxon>Burkholderia</taxon>
        <taxon>Burkholderia cepacia complex</taxon>
    </lineage>
</organism>
<dbReference type="PANTHER" id="PTHR30015">
    <property type="entry name" value="MRR RESTRICTION SYSTEM PROTEIN"/>
    <property type="match status" value="1"/>
</dbReference>
<dbReference type="EMBL" id="CABVQT010000002">
    <property type="protein sequence ID" value="VWC88883.1"/>
    <property type="molecule type" value="Genomic_DNA"/>
</dbReference>
<dbReference type="Pfam" id="PF04471">
    <property type="entry name" value="Mrr_cat"/>
    <property type="match status" value="1"/>
</dbReference>
<keyword evidence="2" id="KW-0255">Endonuclease</keyword>
<dbReference type="SUPFAM" id="SSF52540">
    <property type="entry name" value="P-loop containing nucleoside triphosphate hydrolases"/>
    <property type="match status" value="1"/>
</dbReference>
<keyword evidence="2" id="KW-0378">Hydrolase</keyword>
<dbReference type="GO" id="GO:0003677">
    <property type="term" value="F:DNA binding"/>
    <property type="evidence" value="ECO:0007669"/>
    <property type="project" value="InterPro"/>
</dbReference>
<dbReference type="InterPro" id="IPR011856">
    <property type="entry name" value="tRNA_endonuc-like_dom_sf"/>
</dbReference>
<reference evidence="2 3" key="1">
    <citation type="submission" date="2019-09" db="EMBL/GenBank/DDBJ databases">
        <authorList>
            <person name="Depoorter E."/>
        </authorList>
    </citation>
    <scope>NUCLEOTIDE SEQUENCE [LARGE SCALE GENOMIC DNA]</scope>
    <source>
        <strain evidence="2">R-71171</strain>
    </source>
</reference>
<protein>
    <submittedName>
        <fullName evidence="2">Restriction endonuclease</fullName>
    </submittedName>
</protein>
<dbReference type="Gene3D" id="3.40.1350.10">
    <property type="match status" value="1"/>
</dbReference>
<dbReference type="GO" id="GO:0015666">
    <property type="term" value="F:restriction endodeoxyribonuclease activity"/>
    <property type="evidence" value="ECO:0007669"/>
    <property type="project" value="TreeGrafter"/>
</dbReference>
<dbReference type="Proteomes" id="UP000494182">
    <property type="component" value="Unassembled WGS sequence"/>
</dbReference>
<gene>
    <name evidence="2" type="ORF">BCO71171_00994</name>
</gene>
<dbReference type="InterPro" id="IPR011335">
    <property type="entry name" value="Restrct_endonuc-II-like"/>
</dbReference>
<evidence type="ECO:0000259" key="1">
    <source>
        <dbReference type="Pfam" id="PF04471"/>
    </source>
</evidence>
<accession>A0A6P2W088</accession>
<dbReference type="InterPro" id="IPR027417">
    <property type="entry name" value="P-loop_NTPase"/>
</dbReference>
<feature type="domain" description="Restriction endonuclease type IV Mrr" evidence="1">
    <location>
        <begin position="27"/>
        <end position="119"/>
    </location>
</feature>
<keyword evidence="2" id="KW-0540">Nuclease</keyword>
<evidence type="ECO:0000313" key="3">
    <source>
        <dbReference type="Proteomes" id="UP000494182"/>
    </source>
</evidence>
<dbReference type="Gene3D" id="3.40.50.300">
    <property type="entry name" value="P-loop containing nucleotide triphosphate hydrolases"/>
    <property type="match status" value="1"/>
</dbReference>
<evidence type="ECO:0000313" key="2">
    <source>
        <dbReference type="EMBL" id="VWC88883.1"/>
    </source>
</evidence>
<proteinExistence type="predicted"/>
<name>A0A6P2W088_9BURK</name>
<dbReference type="AlphaFoldDB" id="A0A6P2W088"/>
<dbReference type="InterPro" id="IPR052906">
    <property type="entry name" value="Type_IV_Methyl-Rstrct_Enzyme"/>
</dbReference>
<dbReference type="RefSeq" id="WP_089427852.1">
    <property type="nucleotide sequence ID" value="NZ_CABVQT010000002.1"/>
</dbReference>